<dbReference type="InterPro" id="IPR001123">
    <property type="entry name" value="LeuE-type"/>
</dbReference>
<dbReference type="EMBL" id="CP146598">
    <property type="protein sequence ID" value="WWY03682.1"/>
    <property type="molecule type" value="Genomic_DNA"/>
</dbReference>
<evidence type="ECO:0000256" key="3">
    <source>
        <dbReference type="ARBA" id="ARBA00022692"/>
    </source>
</evidence>
<reference evidence="7" key="1">
    <citation type="submission" date="2022-10" db="EMBL/GenBank/DDBJ databases">
        <authorList>
            <person name="Boutroux M."/>
        </authorList>
    </citation>
    <scope>NUCLEOTIDE SEQUENCE</scope>
    <source>
        <strain evidence="7">51.81</strain>
    </source>
</reference>
<evidence type="ECO:0000313" key="8">
    <source>
        <dbReference type="EMBL" id="WWY03682.1"/>
    </source>
</evidence>
<keyword evidence="9" id="KW-1185">Reference proteome</keyword>
<evidence type="ECO:0000313" key="7">
    <source>
        <dbReference type="EMBL" id="MDD9327291.1"/>
    </source>
</evidence>
<dbReference type="PIRSF" id="PIRSF006324">
    <property type="entry name" value="LeuE"/>
    <property type="match status" value="1"/>
</dbReference>
<evidence type="ECO:0000313" key="9">
    <source>
        <dbReference type="Proteomes" id="UP001149607"/>
    </source>
</evidence>
<keyword evidence="4 6" id="KW-1133">Transmembrane helix</keyword>
<evidence type="ECO:0000256" key="6">
    <source>
        <dbReference type="SAM" id="Phobius"/>
    </source>
</evidence>
<accession>A0A9X4E0R9</accession>
<feature type="transmembrane region" description="Helical" evidence="6">
    <location>
        <begin position="6"/>
        <end position="29"/>
    </location>
</feature>
<feature type="transmembrane region" description="Helical" evidence="6">
    <location>
        <begin position="148"/>
        <end position="174"/>
    </location>
</feature>
<keyword evidence="3 6" id="KW-0812">Transmembrane</keyword>
<evidence type="ECO:0000256" key="4">
    <source>
        <dbReference type="ARBA" id="ARBA00022989"/>
    </source>
</evidence>
<evidence type="ECO:0000256" key="2">
    <source>
        <dbReference type="ARBA" id="ARBA00022475"/>
    </source>
</evidence>
<dbReference type="PANTHER" id="PTHR30086:SF20">
    <property type="entry name" value="ARGININE EXPORTER PROTEIN ARGO-RELATED"/>
    <property type="match status" value="1"/>
</dbReference>
<dbReference type="Pfam" id="PF01810">
    <property type="entry name" value="LysE"/>
    <property type="match status" value="1"/>
</dbReference>
<feature type="transmembrane region" description="Helical" evidence="6">
    <location>
        <begin position="186"/>
        <end position="204"/>
    </location>
</feature>
<gene>
    <name evidence="7" type="ORF">ORY91_000675</name>
    <name evidence="8" type="ORF">V9W64_02760</name>
</gene>
<organism evidence="7">
    <name type="scientific">Neisseria leonii</name>
    <dbReference type="NCBI Taxonomy" id="2995413"/>
    <lineage>
        <taxon>Bacteria</taxon>
        <taxon>Pseudomonadati</taxon>
        <taxon>Pseudomonadota</taxon>
        <taxon>Betaproteobacteria</taxon>
        <taxon>Neisseriales</taxon>
        <taxon>Neisseriaceae</taxon>
        <taxon>Neisseria</taxon>
    </lineage>
</organism>
<reference evidence="8" key="2">
    <citation type="submission" date="2024-02" db="EMBL/GenBank/DDBJ databases">
        <title>Neisseria leonii sp. nov.</title>
        <authorList>
            <person name="Boutroux M."/>
            <person name="Favre-Rochex S."/>
            <person name="Gorgette O."/>
            <person name="Touak G."/>
            <person name="Muhle E."/>
            <person name="Chesneau O."/>
            <person name="Clermont D."/>
            <person name="Rahi P."/>
        </authorList>
    </citation>
    <scope>NUCLEOTIDE SEQUENCE</scope>
    <source>
        <strain evidence="8">51.81</strain>
    </source>
</reference>
<keyword evidence="5 6" id="KW-0472">Membrane</keyword>
<dbReference type="RefSeq" id="WP_274584541.1">
    <property type="nucleotide sequence ID" value="NZ_CP145811.1"/>
</dbReference>
<evidence type="ECO:0000256" key="5">
    <source>
        <dbReference type="ARBA" id="ARBA00023136"/>
    </source>
</evidence>
<dbReference type="AlphaFoldDB" id="A0A9X4E0R9"/>
<sequence length="206" mass="22160">MDGIENYWGFLAAAVILNLTPGADTVYILMRSIAQGRKAGVWSAAGICAGILVHVLLVSFGLAQVVAHSPLLFSLLQYGGALYLLYLGVKMWRTPPAEWDGVADMPAGRRLFVQGLLTNLLNPKIVLFFLALLPQFVVPSAAASAAPFLVLGLTFLATSLLWCLLLAVSGAPAGRLLRRFPLLARWMNRISGMVFIGLGVRLGLVR</sequence>
<evidence type="ECO:0000256" key="1">
    <source>
        <dbReference type="ARBA" id="ARBA00004651"/>
    </source>
</evidence>
<dbReference type="GO" id="GO:0015171">
    <property type="term" value="F:amino acid transmembrane transporter activity"/>
    <property type="evidence" value="ECO:0007669"/>
    <property type="project" value="TreeGrafter"/>
</dbReference>
<feature type="transmembrane region" description="Helical" evidence="6">
    <location>
        <begin position="71"/>
        <end position="89"/>
    </location>
</feature>
<protein>
    <submittedName>
        <fullName evidence="7">LysE family translocator</fullName>
    </submittedName>
</protein>
<dbReference type="GO" id="GO:0005886">
    <property type="term" value="C:plasma membrane"/>
    <property type="evidence" value="ECO:0007669"/>
    <property type="project" value="UniProtKB-SubCell"/>
</dbReference>
<dbReference type="Proteomes" id="UP001149607">
    <property type="component" value="Chromosome"/>
</dbReference>
<keyword evidence="2" id="KW-1003">Cell membrane</keyword>
<name>A0A9X4E0R9_9NEIS</name>
<comment type="subcellular location">
    <subcellularLocation>
        <location evidence="1">Cell membrane</location>
        <topology evidence="1">Multi-pass membrane protein</topology>
    </subcellularLocation>
</comment>
<proteinExistence type="predicted"/>
<feature type="transmembrane region" description="Helical" evidence="6">
    <location>
        <begin position="41"/>
        <end position="65"/>
    </location>
</feature>
<dbReference type="PANTHER" id="PTHR30086">
    <property type="entry name" value="ARGININE EXPORTER PROTEIN ARGO"/>
    <property type="match status" value="1"/>
</dbReference>
<dbReference type="EMBL" id="JAPQFL010000001">
    <property type="protein sequence ID" value="MDD9327291.1"/>
    <property type="molecule type" value="Genomic_DNA"/>
</dbReference>